<name>A0A563VY06_9CYAN</name>
<accession>A0A563VY06</accession>
<dbReference type="EMBL" id="CAACVJ010000371">
    <property type="protein sequence ID" value="VEP16306.1"/>
    <property type="molecule type" value="Genomic_DNA"/>
</dbReference>
<evidence type="ECO:0000313" key="1">
    <source>
        <dbReference type="EMBL" id="VEP16306.1"/>
    </source>
</evidence>
<evidence type="ECO:0000313" key="2">
    <source>
        <dbReference type="Proteomes" id="UP000320055"/>
    </source>
</evidence>
<organism evidence="1 2">
    <name type="scientific">Hyella patelloides LEGE 07179</name>
    <dbReference type="NCBI Taxonomy" id="945734"/>
    <lineage>
        <taxon>Bacteria</taxon>
        <taxon>Bacillati</taxon>
        <taxon>Cyanobacteriota</taxon>
        <taxon>Cyanophyceae</taxon>
        <taxon>Pleurocapsales</taxon>
        <taxon>Hyellaceae</taxon>
        <taxon>Hyella</taxon>
    </lineage>
</organism>
<protein>
    <submittedName>
        <fullName evidence="1">Uncharacterized protein</fullName>
    </submittedName>
</protein>
<dbReference type="Proteomes" id="UP000320055">
    <property type="component" value="Unassembled WGS sequence"/>
</dbReference>
<proteinExistence type="predicted"/>
<keyword evidence="2" id="KW-1185">Reference proteome</keyword>
<dbReference type="AlphaFoldDB" id="A0A563VY06"/>
<gene>
    <name evidence="1" type="ORF">H1P_4320003</name>
</gene>
<sequence>MSRIIWSDILNNFRDYYSTYYFIMVDFSLARDFVYTNYQK</sequence>
<reference evidence="1 2" key="1">
    <citation type="submission" date="2019-01" db="EMBL/GenBank/DDBJ databases">
        <authorList>
            <person name="Brito A."/>
        </authorList>
    </citation>
    <scope>NUCLEOTIDE SEQUENCE [LARGE SCALE GENOMIC DNA]</scope>
    <source>
        <strain evidence="1">1</strain>
    </source>
</reference>